<dbReference type="PANTHER" id="PTHR10963">
    <property type="entry name" value="GLYCOSYL HYDROLASE-RELATED"/>
    <property type="match status" value="1"/>
</dbReference>
<dbReference type="HOGENOM" id="CLU_016972_1_1_1"/>
<dbReference type="Gene3D" id="2.60.120.200">
    <property type="match status" value="1"/>
</dbReference>
<feature type="domain" description="GH16" evidence="6">
    <location>
        <begin position="34"/>
        <end position="309"/>
    </location>
</feature>
<dbReference type="GO" id="GO:0052861">
    <property type="term" value="F:endo-1,3(4)-beta-glucanase activity"/>
    <property type="evidence" value="ECO:0007669"/>
    <property type="project" value="UniProtKB-EC"/>
</dbReference>
<evidence type="ECO:0000256" key="4">
    <source>
        <dbReference type="ARBA" id="ARBA00022801"/>
    </source>
</evidence>
<keyword evidence="5" id="KW-0326">Glycosidase</keyword>
<evidence type="ECO:0000256" key="3">
    <source>
        <dbReference type="ARBA" id="ARBA00012599"/>
    </source>
</evidence>
<dbReference type="PROSITE" id="PS51762">
    <property type="entry name" value="GH16_2"/>
    <property type="match status" value="1"/>
</dbReference>
<comment type="caution">
    <text evidence="7">The sequence shown here is derived from an EMBL/GenBank/DDBJ whole genome shotgun (WGS) entry which is preliminary data.</text>
</comment>
<dbReference type="OrthoDB" id="192832at2759"/>
<dbReference type="CDD" id="cd02181">
    <property type="entry name" value="GH16_fungal_Lam16A_glucanase"/>
    <property type="match status" value="1"/>
</dbReference>
<dbReference type="InterPro" id="IPR000757">
    <property type="entry name" value="Beta-glucanase-like"/>
</dbReference>
<dbReference type="FunFam" id="2.60.120.200:FF:000114">
    <property type="entry name" value="Probable endo-1,3(4)-beta-glucanase NFIA_089530"/>
    <property type="match status" value="1"/>
</dbReference>
<reference evidence="7 8" key="1">
    <citation type="journal article" date="2012" name="Eukaryot. Cell">
        <title>Genome sequence of the fungus Glarea lozoyensis: the first genome sequence of a species from the Helotiaceae family.</title>
        <authorList>
            <person name="Youssar L."/>
            <person name="Gruening B.A."/>
            <person name="Erxleben A."/>
            <person name="Guenther S."/>
            <person name="Huettel W."/>
        </authorList>
    </citation>
    <scope>NUCLEOTIDE SEQUENCE [LARGE SCALE GENOMIC DNA]</scope>
    <source>
        <strain evidence="8">ATCC 74030 / MF5533</strain>
    </source>
</reference>
<evidence type="ECO:0000313" key="8">
    <source>
        <dbReference type="Proteomes" id="UP000005446"/>
    </source>
</evidence>
<evidence type="ECO:0000256" key="2">
    <source>
        <dbReference type="ARBA" id="ARBA00006865"/>
    </source>
</evidence>
<comment type="similarity">
    <text evidence="2">Belongs to the glycosyl hydrolase 16 family.</text>
</comment>
<name>H0EJW7_GLAL7</name>
<dbReference type="Proteomes" id="UP000005446">
    <property type="component" value="Unassembled WGS sequence"/>
</dbReference>
<gene>
    <name evidence="7" type="ORF">M7I_2851</name>
</gene>
<evidence type="ECO:0000256" key="1">
    <source>
        <dbReference type="ARBA" id="ARBA00000124"/>
    </source>
</evidence>
<accession>H0EJW7</accession>
<evidence type="ECO:0000256" key="5">
    <source>
        <dbReference type="ARBA" id="ARBA00023295"/>
    </source>
</evidence>
<comment type="catalytic activity">
    <reaction evidence="1">
        <text>Endohydrolysis of (1-&gt;3)- or (1-&gt;4)-linkages in beta-D-glucans when the glucose residue whose reducing group is involved in the linkage to be hydrolyzed is itself substituted at C-3.</text>
        <dbReference type="EC" id="3.2.1.6"/>
    </reaction>
</comment>
<dbReference type="EC" id="3.2.1.6" evidence="3"/>
<dbReference type="InterPro" id="IPR013320">
    <property type="entry name" value="ConA-like_dom_sf"/>
</dbReference>
<sequence>MGPEVVLRYNTLTPSENVSQSYFGCGPTALGPTSRCSRGFYPRQKPYNPKELVDNYNSGNFFNSFNFYSGADPTHGYVNYRTQGDAQNMGLINSNNGQIYMGVDHTTKNPSAPGRSSVRVSSKKSYTHGLFIADIAHMPGNACGVWPAYWLFGPNWPASGEIDVIEGVNLAGNNAITLHTSSGCSMNIAGSQSGTTLSDSNCNSGNGNNGCSAATTTPNAYGDSFNNNGGGVYAMQWESSGIYVWFFPRNNIPADIKNGAPVTGNWGLPVVAFNGGSGCNVDQHFQNQNIVFDTTFCGDWAGSVFSTGSCSGKGSCESYVAQNPGAFNSAYWTVNSVKVYSL</sequence>
<keyword evidence="8" id="KW-1185">Reference proteome</keyword>
<evidence type="ECO:0000313" key="7">
    <source>
        <dbReference type="EMBL" id="EHL01158.1"/>
    </source>
</evidence>
<dbReference type="SUPFAM" id="SSF49899">
    <property type="entry name" value="Concanavalin A-like lectins/glucanases"/>
    <property type="match status" value="1"/>
</dbReference>
<dbReference type="GO" id="GO:0009251">
    <property type="term" value="P:glucan catabolic process"/>
    <property type="evidence" value="ECO:0007669"/>
    <property type="project" value="TreeGrafter"/>
</dbReference>
<organism evidence="7 8">
    <name type="scientific">Glarea lozoyensis (strain ATCC 74030 / MF5533)</name>
    <dbReference type="NCBI Taxonomy" id="1104152"/>
    <lineage>
        <taxon>Eukaryota</taxon>
        <taxon>Fungi</taxon>
        <taxon>Dikarya</taxon>
        <taxon>Ascomycota</taxon>
        <taxon>Pezizomycotina</taxon>
        <taxon>Leotiomycetes</taxon>
        <taxon>Helotiales</taxon>
        <taxon>Helotiaceae</taxon>
        <taxon>Glarea</taxon>
    </lineage>
</organism>
<dbReference type="EMBL" id="AGUE01000060">
    <property type="protein sequence ID" value="EHL01158.1"/>
    <property type="molecule type" value="Genomic_DNA"/>
</dbReference>
<dbReference type="AlphaFoldDB" id="H0EJW7"/>
<keyword evidence="4" id="KW-0378">Hydrolase</keyword>
<dbReference type="InParanoid" id="H0EJW7"/>
<protein>
    <recommendedName>
        <fullName evidence="3">endo-1,3(4)-beta-glucanase</fullName>
        <ecNumber evidence="3">3.2.1.6</ecNumber>
    </recommendedName>
</protein>
<evidence type="ECO:0000259" key="6">
    <source>
        <dbReference type="PROSITE" id="PS51762"/>
    </source>
</evidence>
<dbReference type="InterPro" id="IPR050546">
    <property type="entry name" value="Glycosyl_Hydrlase_16"/>
</dbReference>
<dbReference type="Pfam" id="PF26113">
    <property type="entry name" value="GH16_XgeA"/>
    <property type="match status" value="1"/>
</dbReference>
<dbReference type="PANTHER" id="PTHR10963:SF24">
    <property type="entry name" value="GLYCOSIDASE C21B10.07-RELATED"/>
    <property type="match status" value="1"/>
</dbReference>
<proteinExistence type="inferred from homology"/>